<evidence type="ECO:0000256" key="3">
    <source>
        <dbReference type="ARBA" id="ARBA00022771"/>
    </source>
</evidence>
<evidence type="ECO:0000256" key="1">
    <source>
        <dbReference type="ARBA" id="ARBA00022723"/>
    </source>
</evidence>
<gene>
    <name evidence="8" type="ORF">C8F04DRAFT_1096054</name>
</gene>
<evidence type="ECO:0000256" key="2">
    <source>
        <dbReference type="ARBA" id="ARBA00022737"/>
    </source>
</evidence>
<feature type="region of interest" description="Disordered" evidence="6">
    <location>
        <begin position="48"/>
        <end position="67"/>
    </location>
</feature>
<name>A0AAD6X5I7_9AGAR</name>
<dbReference type="GO" id="GO:0005634">
    <property type="term" value="C:nucleus"/>
    <property type="evidence" value="ECO:0007669"/>
    <property type="project" value="UniProtKB-ARBA"/>
</dbReference>
<evidence type="ECO:0000256" key="5">
    <source>
        <dbReference type="PROSITE-ProRule" id="PRU00042"/>
    </source>
</evidence>
<dbReference type="EMBL" id="JARJCM010000044">
    <property type="protein sequence ID" value="KAJ7036305.1"/>
    <property type="molecule type" value="Genomic_DNA"/>
</dbReference>
<sequence>MGIYLDSPLLSPEISTPLDINGRDLQFDPRPTLSPTFSLLSFPSCGPGFEEESERSPILSSPEEPGSECALFDGTASAPSFLFQSEASTDYSRSRTWSNTPTHNGLLMAPRRHSFASQRPRQDDDFFPPFESGASTPSTSYSSFPSSPYSEGSTSHLLAPATPELPSPRRRQLPSPRRRHVSSVAGVRASDRRRKHPGKFSCTEPECSQTFTTMHNYKNHLNAHAGVKPYACERPGCDGCFTTLSVKRRHERTCRGPPPTSTSSVA</sequence>
<keyword evidence="4" id="KW-0862">Zinc</keyword>
<evidence type="ECO:0000313" key="8">
    <source>
        <dbReference type="EMBL" id="KAJ7036305.1"/>
    </source>
</evidence>
<dbReference type="PROSITE" id="PS50157">
    <property type="entry name" value="ZINC_FINGER_C2H2_2"/>
    <property type="match status" value="1"/>
</dbReference>
<comment type="caution">
    <text evidence="8">The sequence shown here is derived from an EMBL/GenBank/DDBJ whole genome shotgun (WGS) entry which is preliminary data.</text>
</comment>
<dbReference type="InterPro" id="IPR013087">
    <property type="entry name" value="Znf_C2H2_type"/>
</dbReference>
<proteinExistence type="predicted"/>
<feature type="compositionally biased region" description="Basic residues" evidence="6">
    <location>
        <begin position="168"/>
        <end position="181"/>
    </location>
</feature>
<keyword evidence="3 5" id="KW-0863">Zinc-finger</keyword>
<keyword evidence="9" id="KW-1185">Reference proteome</keyword>
<dbReference type="Gene3D" id="3.30.160.60">
    <property type="entry name" value="Classic Zinc Finger"/>
    <property type="match status" value="1"/>
</dbReference>
<dbReference type="PROSITE" id="PS00028">
    <property type="entry name" value="ZINC_FINGER_C2H2_1"/>
    <property type="match status" value="1"/>
</dbReference>
<dbReference type="InterPro" id="IPR036236">
    <property type="entry name" value="Znf_C2H2_sf"/>
</dbReference>
<accession>A0AAD6X5I7</accession>
<dbReference type="GO" id="GO:0045944">
    <property type="term" value="P:positive regulation of transcription by RNA polymerase II"/>
    <property type="evidence" value="ECO:0007669"/>
    <property type="project" value="UniProtKB-ARBA"/>
</dbReference>
<dbReference type="PANTHER" id="PTHR19818:SF139">
    <property type="entry name" value="PAIR-RULE PROTEIN ODD-PAIRED"/>
    <property type="match status" value="1"/>
</dbReference>
<dbReference type="GO" id="GO:0008270">
    <property type="term" value="F:zinc ion binding"/>
    <property type="evidence" value="ECO:0007669"/>
    <property type="project" value="UniProtKB-KW"/>
</dbReference>
<evidence type="ECO:0000256" key="6">
    <source>
        <dbReference type="SAM" id="MobiDB-lite"/>
    </source>
</evidence>
<dbReference type="GO" id="GO:0000978">
    <property type="term" value="F:RNA polymerase II cis-regulatory region sequence-specific DNA binding"/>
    <property type="evidence" value="ECO:0007669"/>
    <property type="project" value="TreeGrafter"/>
</dbReference>
<keyword evidence="2" id="KW-0677">Repeat</keyword>
<organism evidence="8 9">
    <name type="scientific">Mycena alexandri</name>
    <dbReference type="NCBI Taxonomy" id="1745969"/>
    <lineage>
        <taxon>Eukaryota</taxon>
        <taxon>Fungi</taxon>
        <taxon>Dikarya</taxon>
        <taxon>Basidiomycota</taxon>
        <taxon>Agaricomycotina</taxon>
        <taxon>Agaricomycetes</taxon>
        <taxon>Agaricomycetidae</taxon>
        <taxon>Agaricales</taxon>
        <taxon>Marasmiineae</taxon>
        <taxon>Mycenaceae</taxon>
        <taxon>Mycena</taxon>
    </lineage>
</organism>
<dbReference type="InterPro" id="IPR050329">
    <property type="entry name" value="GLI_C2H2-zinc-finger"/>
</dbReference>
<feature type="compositionally biased region" description="Low complexity" evidence="6">
    <location>
        <begin position="131"/>
        <end position="155"/>
    </location>
</feature>
<keyword evidence="1" id="KW-0479">Metal-binding</keyword>
<feature type="region of interest" description="Disordered" evidence="6">
    <location>
        <begin position="115"/>
        <end position="204"/>
    </location>
</feature>
<reference evidence="8" key="1">
    <citation type="submission" date="2023-03" db="EMBL/GenBank/DDBJ databases">
        <title>Massive genome expansion in bonnet fungi (Mycena s.s.) driven by repeated elements and novel gene families across ecological guilds.</title>
        <authorList>
            <consortium name="Lawrence Berkeley National Laboratory"/>
            <person name="Harder C.B."/>
            <person name="Miyauchi S."/>
            <person name="Viragh M."/>
            <person name="Kuo A."/>
            <person name="Thoen E."/>
            <person name="Andreopoulos B."/>
            <person name="Lu D."/>
            <person name="Skrede I."/>
            <person name="Drula E."/>
            <person name="Henrissat B."/>
            <person name="Morin E."/>
            <person name="Kohler A."/>
            <person name="Barry K."/>
            <person name="LaButti K."/>
            <person name="Morin E."/>
            <person name="Salamov A."/>
            <person name="Lipzen A."/>
            <person name="Mereny Z."/>
            <person name="Hegedus B."/>
            <person name="Baldrian P."/>
            <person name="Stursova M."/>
            <person name="Weitz H."/>
            <person name="Taylor A."/>
            <person name="Grigoriev I.V."/>
            <person name="Nagy L.G."/>
            <person name="Martin F."/>
            <person name="Kauserud H."/>
        </authorList>
    </citation>
    <scope>NUCLEOTIDE SEQUENCE</scope>
    <source>
        <strain evidence="8">CBHHK200</strain>
    </source>
</reference>
<evidence type="ECO:0000259" key="7">
    <source>
        <dbReference type="PROSITE" id="PS50157"/>
    </source>
</evidence>
<dbReference type="SUPFAM" id="SSF57667">
    <property type="entry name" value="beta-beta-alpha zinc fingers"/>
    <property type="match status" value="1"/>
</dbReference>
<dbReference type="GO" id="GO:0000981">
    <property type="term" value="F:DNA-binding transcription factor activity, RNA polymerase II-specific"/>
    <property type="evidence" value="ECO:0007669"/>
    <property type="project" value="TreeGrafter"/>
</dbReference>
<dbReference type="PANTHER" id="PTHR19818">
    <property type="entry name" value="ZINC FINGER PROTEIN ZIC AND GLI"/>
    <property type="match status" value="1"/>
</dbReference>
<evidence type="ECO:0000256" key="4">
    <source>
        <dbReference type="ARBA" id="ARBA00022833"/>
    </source>
</evidence>
<feature type="domain" description="C2H2-type" evidence="7">
    <location>
        <begin position="200"/>
        <end position="229"/>
    </location>
</feature>
<evidence type="ECO:0000313" key="9">
    <source>
        <dbReference type="Proteomes" id="UP001218188"/>
    </source>
</evidence>
<dbReference type="Proteomes" id="UP001218188">
    <property type="component" value="Unassembled WGS sequence"/>
</dbReference>
<dbReference type="AlphaFoldDB" id="A0AAD6X5I7"/>
<protein>
    <recommendedName>
        <fullName evidence="7">C2H2-type domain-containing protein</fullName>
    </recommendedName>
</protein>